<dbReference type="AlphaFoldDB" id="A0A4U7JGD0"/>
<dbReference type="InterPro" id="IPR019196">
    <property type="entry name" value="ABC_transp_unknown"/>
</dbReference>
<reference evidence="3 4" key="1">
    <citation type="submission" date="2020-09" db="EMBL/GenBank/DDBJ databases">
        <title>Characterization and genome sequencing of Ruminiclostridium sp. nov. MA18.</title>
        <authorList>
            <person name="Rettenmaier R."/>
            <person name="Kowollik M.-L."/>
            <person name="Liebl W."/>
            <person name="Zverlov V."/>
        </authorList>
    </citation>
    <scope>NUCLEOTIDE SEQUENCE [LARGE SCALE GENOMIC DNA]</scope>
    <source>
        <strain evidence="3 4">MA18</strain>
    </source>
</reference>
<proteinExistence type="predicted"/>
<gene>
    <name evidence="3" type="ORF">EHE19_017365</name>
</gene>
<keyword evidence="4" id="KW-1185">Reference proteome</keyword>
<dbReference type="KEGG" id="rher:EHE19_017365"/>
<dbReference type="EMBL" id="CP061336">
    <property type="protein sequence ID" value="QNU68928.1"/>
    <property type="molecule type" value="Genomic_DNA"/>
</dbReference>
<evidence type="ECO:0000259" key="1">
    <source>
        <dbReference type="Pfam" id="PF09822"/>
    </source>
</evidence>
<evidence type="ECO:0000313" key="3">
    <source>
        <dbReference type="EMBL" id="QNU68928.1"/>
    </source>
</evidence>
<evidence type="ECO:0000313" key="4">
    <source>
        <dbReference type="Proteomes" id="UP000306409"/>
    </source>
</evidence>
<feature type="domain" description="ABC-type uncharacterised transport system" evidence="1">
    <location>
        <begin position="173"/>
        <end position="285"/>
    </location>
</feature>
<sequence length="465" mass="51337">MNKKSLKYGSNSILLVVIVLALAVIINLLVGLGDFRWDLTSSNLYSLSEDSKKILNAVKKEVTIYGLFDDGHIPAGSQYKELINLLDEYKDYGIKVTYVDPDKDPGTLTFLDKDKTKGIAKGDFVVKSGNKVKRLIASELYGENSMYGRVYKAEPLITGAIKFVTADSTPIAYFVEGHSEYSLTSNLTQLRADIENNNFEAKSLSLMTVEKIPDDCKLLIFASPKVDLSESEKIVLKTYLEAGGRAVFLFDPIESDKKMTNFEEILATYNVALNYDKVRDTTNCLPGDEYSLIAALTSNKINSSFNSYGEFQVLMPDSRSLSVLQVAKEWLTTTSLITTSYDAESVKITDQDAIEKGPFPLAIASEISGGSKILVFGNGTFLTDAALMSRYASYFSNGKVYFTSTLVNWLSDKTDETTISPKIVSTKSLSTTKSQAKIISIILIGVVPVIILVIGLVVWTRRRHL</sequence>
<organism evidence="3 4">
    <name type="scientific">Ruminiclostridium herbifermentans</name>
    <dbReference type="NCBI Taxonomy" id="2488810"/>
    <lineage>
        <taxon>Bacteria</taxon>
        <taxon>Bacillati</taxon>
        <taxon>Bacillota</taxon>
        <taxon>Clostridia</taxon>
        <taxon>Eubacteriales</taxon>
        <taxon>Oscillospiraceae</taxon>
        <taxon>Ruminiclostridium</taxon>
    </lineage>
</organism>
<dbReference type="Proteomes" id="UP000306409">
    <property type="component" value="Chromosome"/>
</dbReference>
<evidence type="ECO:0000259" key="2">
    <source>
        <dbReference type="Pfam" id="PF23357"/>
    </source>
</evidence>
<feature type="domain" description="DUF7088" evidence="2">
    <location>
        <begin position="42"/>
        <end position="132"/>
    </location>
</feature>
<dbReference type="Pfam" id="PF23357">
    <property type="entry name" value="DUF7088"/>
    <property type="match status" value="1"/>
</dbReference>
<protein>
    <submittedName>
        <fullName evidence="3">GldG family protein</fullName>
    </submittedName>
</protein>
<dbReference type="InterPro" id="IPR055396">
    <property type="entry name" value="DUF7088"/>
</dbReference>
<accession>A0A4U7JGD0</accession>
<dbReference type="Pfam" id="PF09822">
    <property type="entry name" value="ABC_transp_aux"/>
    <property type="match status" value="1"/>
</dbReference>
<name>A0A4U7JGD0_9FIRM</name>
<dbReference type="OrthoDB" id="9766228at2"/>